<reference evidence="2" key="1">
    <citation type="submission" date="2022-11" db="EMBL/GenBank/DDBJ databases">
        <title>Centuries of genome instability and evolution in soft-shell clam transmissible cancer (bioRxiv).</title>
        <authorList>
            <person name="Hart S.F.M."/>
            <person name="Yonemitsu M.A."/>
            <person name="Giersch R.M."/>
            <person name="Beal B.F."/>
            <person name="Arriagada G."/>
            <person name="Davis B.W."/>
            <person name="Ostrander E.A."/>
            <person name="Goff S.P."/>
            <person name="Metzger M.J."/>
        </authorList>
    </citation>
    <scope>NUCLEOTIDE SEQUENCE</scope>
    <source>
        <strain evidence="2">MELC-2E11</strain>
        <tissue evidence="2">Siphon/mantle</tissue>
    </source>
</reference>
<evidence type="ECO:0000313" key="3">
    <source>
        <dbReference type="Proteomes" id="UP001164746"/>
    </source>
</evidence>
<dbReference type="PANTHER" id="PTHR22640:SF2">
    <property type="entry name" value="STRUCTURAL MAINTENANCE OF CHROMOSOMES FLEXIBLE HINGE DOMAIN-CONTAINING PROTEIN 1"/>
    <property type="match status" value="1"/>
</dbReference>
<dbReference type="PANTHER" id="PTHR22640">
    <property type="entry name" value="STRUCTURAL MAINTENANCE OF CHROMOSOMES FLEXIBLE HINGE DOMAIN-CONTAINING PROTEIN 1"/>
    <property type="match status" value="1"/>
</dbReference>
<dbReference type="Proteomes" id="UP001164746">
    <property type="component" value="Chromosome 10"/>
</dbReference>
<accession>A0ABY7F3Q7</accession>
<proteinExistence type="predicted"/>
<protein>
    <submittedName>
        <fullName evidence="2">SMHD1-like protein</fullName>
    </submittedName>
</protein>
<feature type="domain" description="SMCHD1 ribosomal S5" evidence="1">
    <location>
        <begin position="208"/>
        <end position="253"/>
    </location>
</feature>
<dbReference type="EMBL" id="CP111021">
    <property type="protein sequence ID" value="WAR16019.1"/>
    <property type="molecule type" value="Genomic_DNA"/>
</dbReference>
<dbReference type="InterPro" id="IPR038892">
    <property type="entry name" value="SMCHD1"/>
</dbReference>
<name>A0ABY7F3Q7_MYAAR</name>
<evidence type="ECO:0000313" key="2">
    <source>
        <dbReference type="EMBL" id="WAR16019.1"/>
    </source>
</evidence>
<dbReference type="Pfam" id="PF22899">
    <property type="entry name" value="SMCHD1_S5"/>
    <property type="match status" value="1"/>
</dbReference>
<keyword evidence="3" id="KW-1185">Reference proteome</keyword>
<feature type="non-terminal residue" evidence="2">
    <location>
        <position position="1"/>
    </location>
</feature>
<organism evidence="2 3">
    <name type="scientific">Mya arenaria</name>
    <name type="common">Soft-shell clam</name>
    <dbReference type="NCBI Taxonomy" id="6604"/>
    <lineage>
        <taxon>Eukaryota</taxon>
        <taxon>Metazoa</taxon>
        <taxon>Spiralia</taxon>
        <taxon>Lophotrochozoa</taxon>
        <taxon>Mollusca</taxon>
        <taxon>Bivalvia</taxon>
        <taxon>Autobranchia</taxon>
        <taxon>Heteroconchia</taxon>
        <taxon>Euheterodonta</taxon>
        <taxon>Imparidentia</taxon>
        <taxon>Neoheterodontei</taxon>
        <taxon>Myida</taxon>
        <taxon>Myoidea</taxon>
        <taxon>Myidae</taxon>
        <taxon>Mya</taxon>
    </lineage>
</organism>
<dbReference type="InterPro" id="IPR055109">
    <property type="entry name" value="SMCHD1_S5"/>
</dbReference>
<gene>
    <name evidence="2" type="ORF">MAR_030613</name>
</gene>
<evidence type="ECO:0000259" key="1">
    <source>
        <dbReference type="Pfam" id="PF22899"/>
    </source>
</evidence>
<sequence length="256" mass="29911">TLWVRARHCTFSKTWIKSYVPLPGNESTTYLTTTPSSRAACTNTMPLKDRTRYGMTSRQLNNWAIYRLSKFIRKDKRSKVNLDETVEEEESFVEQDAPKSLNSDISYFGVGGKQAVFFIGNATRDVHELTISREEFEKKEKNHEEIYSGFIRNRKGVSKEHMLYLKEKLKEWTRQLAHIYHYYLHGPSGNVEHADENTRAPSPFKNIDIETQFVRGAASTFEFNAVIEGAKVEGVLRYHPFLYDRETYPMDPYEKR</sequence>